<dbReference type="InterPro" id="IPR034904">
    <property type="entry name" value="FSCA_dom_sf"/>
</dbReference>
<dbReference type="InterPro" id="IPR002744">
    <property type="entry name" value="MIP18-like"/>
</dbReference>
<dbReference type="Gene3D" id="3.30.300.130">
    <property type="entry name" value="Fe-S cluster assembly (FSCA)"/>
    <property type="match status" value="1"/>
</dbReference>
<organism evidence="3 4">
    <name type="scientific">Halogranum amylolyticum</name>
    <dbReference type="NCBI Taxonomy" id="660520"/>
    <lineage>
        <taxon>Archaea</taxon>
        <taxon>Methanobacteriati</taxon>
        <taxon>Methanobacteriota</taxon>
        <taxon>Stenosarchaea group</taxon>
        <taxon>Halobacteria</taxon>
        <taxon>Halobacteriales</taxon>
        <taxon>Haloferacaceae</taxon>
    </lineage>
</organism>
<feature type="domain" description="MIP18 family-like" evidence="2">
    <location>
        <begin position="19"/>
        <end position="94"/>
    </location>
</feature>
<sequence length="137" mass="15539">MSTTNHVTPDQEFSDELKSQIKTELGKVLDPCSCMSDHPISILDLGLVESIDVDDGVVNIDLLLTSQLCTYFLDMSDEVVERIEALDGVDRVEVHQDTSGEVWTQERMSDEERTARRERFLGRMEEADITPYAEQSK</sequence>
<accession>A0A1H8WKR4</accession>
<evidence type="ECO:0000259" key="2">
    <source>
        <dbReference type="Pfam" id="PF01883"/>
    </source>
</evidence>
<dbReference type="AlphaFoldDB" id="A0A1H8WKR4"/>
<feature type="region of interest" description="Disordered" evidence="1">
    <location>
        <begin position="100"/>
        <end position="120"/>
    </location>
</feature>
<dbReference type="Pfam" id="PF01883">
    <property type="entry name" value="FeS_assembly_P"/>
    <property type="match status" value="1"/>
</dbReference>
<keyword evidence="4" id="KW-1185">Reference proteome</keyword>
<evidence type="ECO:0000256" key="1">
    <source>
        <dbReference type="SAM" id="MobiDB-lite"/>
    </source>
</evidence>
<feature type="compositionally biased region" description="Basic and acidic residues" evidence="1">
    <location>
        <begin position="107"/>
        <end position="120"/>
    </location>
</feature>
<reference evidence="4" key="1">
    <citation type="submission" date="2016-10" db="EMBL/GenBank/DDBJ databases">
        <authorList>
            <person name="Varghese N."/>
            <person name="Submissions S."/>
        </authorList>
    </citation>
    <scope>NUCLEOTIDE SEQUENCE [LARGE SCALE GENOMIC DNA]</scope>
    <source>
        <strain evidence="4">CGMCC 1.10121</strain>
    </source>
</reference>
<name>A0A1H8WKR4_9EURY</name>
<protein>
    <submittedName>
        <fullName evidence="3">Metal-sulfur cluster biosynthetic enzyme</fullName>
    </submittedName>
</protein>
<gene>
    <name evidence="3" type="ORF">SAMN04487948_1332</name>
</gene>
<evidence type="ECO:0000313" key="4">
    <source>
        <dbReference type="Proteomes" id="UP000199126"/>
    </source>
</evidence>
<dbReference type="OrthoDB" id="162390at2157"/>
<evidence type="ECO:0000313" key="3">
    <source>
        <dbReference type="EMBL" id="SEP28284.1"/>
    </source>
</evidence>
<dbReference type="SUPFAM" id="SSF117916">
    <property type="entry name" value="Fe-S cluster assembly (FSCA) domain-like"/>
    <property type="match status" value="1"/>
</dbReference>
<dbReference type="Proteomes" id="UP000199126">
    <property type="component" value="Unassembled WGS sequence"/>
</dbReference>
<proteinExistence type="predicted"/>
<dbReference type="InterPro" id="IPR052339">
    <property type="entry name" value="Fe-S_Maturation_MIP18"/>
</dbReference>
<dbReference type="EMBL" id="FODV01000033">
    <property type="protein sequence ID" value="SEP28284.1"/>
    <property type="molecule type" value="Genomic_DNA"/>
</dbReference>
<dbReference type="PANTHER" id="PTHR42831:SF1">
    <property type="entry name" value="FE-S PROTEIN MATURATION AUXILIARY FACTOR YITW"/>
    <property type="match status" value="1"/>
</dbReference>
<dbReference type="PANTHER" id="PTHR42831">
    <property type="entry name" value="FE-S PROTEIN MATURATION AUXILIARY FACTOR YITW"/>
    <property type="match status" value="1"/>
</dbReference>
<dbReference type="RefSeq" id="WP_089827932.1">
    <property type="nucleotide sequence ID" value="NZ_FODV01000033.1"/>
</dbReference>